<protein>
    <submittedName>
        <fullName evidence="1">Uncharacterized protein</fullName>
    </submittedName>
</protein>
<organism evidence="1 2">
    <name type="scientific">Agrobacterium vitis</name>
    <name type="common">Rhizobium vitis</name>
    <dbReference type="NCBI Taxonomy" id="373"/>
    <lineage>
        <taxon>Bacteria</taxon>
        <taxon>Pseudomonadati</taxon>
        <taxon>Pseudomonadota</taxon>
        <taxon>Alphaproteobacteria</taxon>
        <taxon>Hyphomicrobiales</taxon>
        <taxon>Rhizobiaceae</taxon>
        <taxon>Rhizobium/Agrobacterium group</taxon>
        <taxon>Agrobacterium</taxon>
    </lineage>
</organism>
<proteinExistence type="predicted"/>
<dbReference type="AlphaFoldDB" id="A0A6L6VMW7"/>
<gene>
    <name evidence="1" type="ORF">GOZ90_22810</name>
</gene>
<dbReference type="RefSeq" id="WP_156616248.1">
    <property type="nucleotide sequence ID" value="NZ_WPHR01000031.1"/>
</dbReference>
<comment type="caution">
    <text evidence="1">The sequence shown here is derived from an EMBL/GenBank/DDBJ whole genome shotgun (WGS) entry which is preliminary data.</text>
</comment>
<dbReference type="EMBL" id="WPHR01000031">
    <property type="protein sequence ID" value="MUZ75507.1"/>
    <property type="molecule type" value="Genomic_DNA"/>
</dbReference>
<evidence type="ECO:0000313" key="2">
    <source>
        <dbReference type="Proteomes" id="UP000477951"/>
    </source>
</evidence>
<accession>A0A6L6VMW7</accession>
<reference evidence="1 2" key="1">
    <citation type="submission" date="2019-12" db="EMBL/GenBank/DDBJ databases">
        <title>Whole-genome sequencing of Allorhizobium vitis.</title>
        <authorList>
            <person name="Gan H.M."/>
            <person name="Szegedi E."/>
            <person name="Burr T."/>
            <person name="Savka M.A."/>
        </authorList>
    </citation>
    <scope>NUCLEOTIDE SEQUENCE [LARGE SCALE GENOMIC DNA]</scope>
    <source>
        <strain evidence="1 2">CG516</strain>
    </source>
</reference>
<dbReference type="Proteomes" id="UP000477951">
    <property type="component" value="Unassembled WGS sequence"/>
</dbReference>
<name>A0A6L6VMW7_AGRVI</name>
<evidence type="ECO:0000313" key="1">
    <source>
        <dbReference type="EMBL" id="MUZ75507.1"/>
    </source>
</evidence>
<sequence>MNQSGESIRVGRVSLYSDEMMRTLLY</sequence>